<keyword evidence="5" id="KW-0732">Signal</keyword>
<dbReference type="SMART" id="SM00134">
    <property type="entry name" value="LU"/>
    <property type="match status" value="1"/>
</dbReference>
<evidence type="ECO:0000256" key="11">
    <source>
        <dbReference type="ARBA" id="ARBA00031590"/>
    </source>
</evidence>
<dbReference type="SUPFAM" id="SSF57302">
    <property type="entry name" value="Snake toxin-like"/>
    <property type="match status" value="1"/>
</dbReference>
<dbReference type="OrthoDB" id="10011411at2759"/>
<keyword evidence="9" id="KW-0449">Lipoprotein</keyword>
<evidence type="ECO:0000256" key="8">
    <source>
        <dbReference type="ARBA" id="ARBA00023180"/>
    </source>
</evidence>
<dbReference type="AlphaFoldDB" id="A0A6P7I8H8"/>
<keyword evidence="6" id="KW-0472">Membrane</keyword>
<evidence type="ECO:0000256" key="10">
    <source>
        <dbReference type="ARBA" id="ARBA00029920"/>
    </source>
</evidence>
<dbReference type="PROSITE" id="PS00983">
    <property type="entry name" value="LY6_UPAR"/>
    <property type="match status" value="1"/>
</dbReference>
<evidence type="ECO:0000256" key="7">
    <source>
        <dbReference type="ARBA" id="ARBA00023157"/>
    </source>
</evidence>
<dbReference type="Gene3D" id="2.10.60.10">
    <property type="entry name" value="CD59"/>
    <property type="match status" value="1"/>
</dbReference>
<dbReference type="InterPro" id="IPR016054">
    <property type="entry name" value="LY6_UPA_recep-like"/>
</dbReference>
<dbReference type="PANTHER" id="PTHR10036">
    <property type="entry name" value="CD59 GLYCOPROTEIN"/>
    <property type="match status" value="1"/>
</dbReference>
<dbReference type="InParanoid" id="A0A6P7I8H8"/>
<comment type="subcellular location">
    <subcellularLocation>
        <location evidence="1">Membrane</location>
        <topology evidence="1">Lipid-anchor</topology>
        <topology evidence="1">GPI-anchor</topology>
    </subcellularLocation>
</comment>
<proteinExistence type="predicted"/>
<gene>
    <name evidence="15" type="primary">LOC114432685</name>
</gene>
<dbReference type="InterPro" id="IPR018363">
    <property type="entry name" value="CD59_antigen_CS"/>
</dbReference>
<name>A0A6P7I8H8_9TELE</name>
<evidence type="ECO:0000256" key="5">
    <source>
        <dbReference type="ARBA" id="ARBA00022729"/>
    </source>
</evidence>
<evidence type="ECO:0000256" key="1">
    <source>
        <dbReference type="ARBA" id="ARBA00004589"/>
    </source>
</evidence>
<dbReference type="Proteomes" id="UP000515145">
    <property type="component" value="Chromosome 2"/>
</dbReference>
<keyword evidence="14" id="KW-1185">Reference proteome</keyword>
<evidence type="ECO:0000256" key="12">
    <source>
        <dbReference type="ARBA" id="ARBA00031867"/>
    </source>
</evidence>
<reference evidence="15" key="1">
    <citation type="submission" date="2025-08" db="UniProtKB">
        <authorList>
            <consortium name="RefSeq"/>
        </authorList>
    </citation>
    <scope>IDENTIFICATION</scope>
</reference>
<dbReference type="GO" id="GO:0098552">
    <property type="term" value="C:side of membrane"/>
    <property type="evidence" value="ECO:0007669"/>
    <property type="project" value="UniProtKB-KW"/>
</dbReference>
<evidence type="ECO:0000313" key="14">
    <source>
        <dbReference type="Proteomes" id="UP000515145"/>
    </source>
</evidence>
<dbReference type="Pfam" id="PF25152">
    <property type="entry name" value="CD59"/>
    <property type="match status" value="1"/>
</dbReference>
<feature type="domain" description="UPAR/Ly6" evidence="13">
    <location>
        <begin position="56"/>
        <end position="133"/>
    </location>
</feature>
<keyword evidence="8" id="KW-0325">Glycoprotein</keyword>
<dbReference type="PANTHER" id="PTHR10036:SF3">
    <property type="entry name" value="PROTEIN SLEEPLESS-RELATED"/>
    <property type="match status" value="1"/>
</dbReference>
<evidence type="ECO:0000256" key="6">
    <source>
        <dbReference type="ARBA" id="ARBA00023136"/>
    </source>
</evidence>
<dbReference type="InterPro" id="IPR045860">
    <property type="entry name" value="Snake_toxin-like_sf"/>
</dbReference>
<evidence type="ECO:0000256" key="9">
    <source>
        <dbReference type="ARBA" id="ARBA00023288"/>
    </source>
</evidence>
<evidence type="ECO:0000256" key="3">
    <source>
        <dbReference type="ARBA" id="ARBA00015038"/>
    </source>
</evidence>
<evidence type="ECO:0000313" key="15">
    <source>
        <dbReference type="RefSeq" id="XP_028256659.1"/>
    </source>
</evidence>
<protein>
    <recommendedName>
        <fullName evidence="3">CD59 glycoprotein</fullName>
    </recommendedName>
    <alternativeName>
        <fullName evidence="11">MAC-inhibitory protein</fullName>
    </alternativeName>
    <alternativeName>
        <fullName evidence="12">Membrane attack complex inhibition factor</fullName>
    </alternativeName>
    <alternativeName>
        <fullName evidence="10">Protectin</fullName>
    </alternativeName>
</protein>
<keyword evidence="4" id="KW-0336">GPI-anchor</keyword>
<dbReference type="RefSeq" id="XP_028256659.1">
    <property type="nucleotide sequence ID" value="XM_028400858.1"/>
</dbReference>
<organism evidence="14 15">
    <name type="scientific">Parambassis ranga</name>
    <name type="common">Indian glassy fish</name>
    <dbReference type="NCBI Taxonomy" id="210632"/>
    <lineage>
        <taxon>Eukaryota</taxon>
        <taxon>Metazoa</taxon>
        <taxon>Chordata</taxon>
        <taxon>Craniata</taxon>
        <taxon>Vertebrata</taxon>
        <taxon>Euteleostomi</taxon>
        <taxon>Actinopterygii</taxon>
        <taxon>Neopterygii</taxon>
        <taxon>Teleostei</taxon>
        <taxon>Neoteleostei</taxon>
        <taxon>Acanthomorphata</taxon>
        <taxon>Ovalentaria</taxon>
        <taxon>Ambassidae</taxon>
        <taxon>Parambassis</taxon>
    </lineage>
</organism>
<sequence>MLQKAVFPEAGSSSSHSQIILHELRHAQTVLSVTMRSSVLLCLAVSFAMFGFGVSLQCYSCPDGTSSNCEVKVECNQGDDTCLKITSGENTYTRCVRYTDCDSGTLSTITGFPKFTFKCCQSKLCNGEKKSLLSRIKEYFS</sequence>
<dbReference type="CDD" id="cd23554">
    <property type="entry name" value="TFP_LU_ECD_CD59"/>
    <property type="match status" value="1"/>
</dbReference>
<dbReference type="InterPro" id="IPR056949">
    <property type="entry name" value="CD59"/>
</dbReference>
<evidence type="ECO:0000256" key="2">
    <source>
        <dbReference type="ARBA" id="ARBA00011481"/>
    </source>
</evidence>
<dbReference type="GeneID" id="114432685"/>
<keyword evidence="7" id="KW-1015">Disulfide bond</keyword>
<comment type="subunit">
    <text evidence="2">Interacts with T-cell surface antigen CD2.</text>
</comment>
<accession>A0A6P7I8H8</accession>
<evidence type="ECO:0000259" key="13">
    <source>
        <dbReference type="SMART" id="SM00134"/>
    </source>
</evidence>
<evidence type="ECO:0000256" key="4">
    <source>
        <dbReference type="ARBA" id="ARBA00022622"/>
    </source>
</evidence>